<gene>
    <name evidence="8" type="ordered locus">Deba_1532</name>
</gene>
<dbReference type="Gene3D" id="3.30.2290.10">
    <property type="entry name" value="PmbA/TldD superfamily"/>
    <property type="match status" value="1"/>
</dbReference>
<dbReference type="PIRSF" id="PIRSF004919">
    <property type="entry name" value="TldD"/>
    <property type="match status" value="1"/>
</dbReference>
<protein>
    <submittedName>
        <fullName evidence="8">Peptidase U62 modulator of DNA gyrase</fullName>
    </submittedName>
</protein>
<evidence type="ECO:0000256" key="2">
    <source>
        <dbReference type="ARBA" id="ARBA00022670"/>
    </source>
</evidence>
<accession>E1QH57</accession>
<dbReference type="Pfam" id="PF19290">
    <property type="entry name" value="PmbA_TldD_2nd"/>
    <property type="match status" value="1"/>
</dbReference>
<feature type="domain" description="Metalloprotease TldD/E C-terminal" evidence="6">
    <location>
        <begin position="226"/>
        <end position="457"/>
    </location>
</feature>
<feature type="domain" description="Metalloprotease TldD/E N-terminal" evidence="5">
    <location>
        <begin position="22"/>
        <end position="80"/>
    </location>
</feature>
<dbReference type="InterPro" id="IPR035068">
    <property type="entry name" value="TldD/PmbA_N"/>
</dbReference>
<feature type="domain" description="Metalloprotease TldD/E central" evidence="7">
    <location>
        <begin position="110"/>
        <end position="218"/>
    </location>
</feature>
<evidence type="ECO:0000313" key="8">
    <source>
        <dbReference type="EMBL" id="ADK84900.1"/>
    </source>
</evidence>
<dbReference type="OrthoDB" id="9803618at2"/>
<dbReference type="PANTHER" id="PTHR30624">
    <property type="entry name" value="UNCHARACTERIZED PROTEIN TLDD AND PMBA"/>
    <property type="match status" value="1"/>
</dbReference>
<evidence type="ECO:0000259" key="6">
    <source>
        <dbReference type="Pfam" id="PF19289"/>
    </source>
</evidence>
<dbReference type="InterPro" id="IPR051463">
    <property type="entry name" value="Peptidase_U62_metallo"/>
</dbReference>
<dbReference type="KEGG" id="dbr:Deba_1532"/>
<dbReference type="Pfam" id="PF01523">
    <property type="entry name" value="PmbA_TldD_1st"/>
    <property type="match status" value="1"/>
</dbReference>
<dbReference type="InterPro" id="IPR045569">
    <property type="entry name" value="Metalloprtase-TldD/E_C"/>
</dbReference>
<evidence type="ECO:0000256" key="1">
    <source>
        <dbReference type="ARBA" id="ARBA00005836"/>
    </source>
</evidence>
<dbReference type="AlphaFoldDB" id="E1QH57"/>
<proteinExistence type="inferred from homology"/>
<dbReference type="InterPro" id="IPR025502">
    <property type="entry name" value="TldD"/>
</dbReference>
<dbReference type="STRING" id="644282.Deba_1532"/>
<dbReference type="Proteomes" id="UP000009047">
    <property type="component" value="Chromosome"/>
</dbReference>
<keyword evidence="3" id="KW-0378">Hydrolase</keyword>
<evidence type="ECO:0000256" key="4">
    <source>
        <dbReference type="ARBA" id="ARBA00023049"/>
    </source>
</evidence>
<organism evidence="8 9">
    <name type="scientific">Desulfarculus baarsii (strain ATCC 33931 / DSM 2075 / LMG 7858 / VKM B-1802 / 2st14)</name>
    <dbReference type="NCBI Taxonomy" id="644282"/>
    <lineage>
        <taxon>Bacteria</taxon>
        <taxon>Pseudomonadati</taxon>
        <taxon>Thermodesulfobacteriota</taxon>
        <taxon>Desulfarculia</taxon>
        <taxon>Desulfarculales</taxon>
        <taxon>Desulfarculaceae</taxon>
        <taxon>Desulfarculus</taxon>
    </lineage>
</organism>
<evidence type="ECO:0000259" key="7">
    <source>
        <dbReference type="Pfam" id="PF19290"/>
    </source>
</evidence>
<dbReference type="PANTHER" id="PTHR30624:SF4">
    <property type="entry name" value="METALLOPROTEASE TLDD"/>
    <property type="match status" value="1"/>
</dbReference>
<dbReference type="InterPro" id="IPR002510">
    <property type="entry name" value="Metalloprtase-TldD/E_N"/>
</dbReference>
<reference evidence="8 9" key="1">
    <citation type="journal article" date="2010" name="Stand. Genomic Sci.">
        <title>Complete genome sequence of Desulfarculus baarsii type strain (2st14).</title>
        <authorList>
            <person name="Sun H."/>
            <person name="Spring S."/>
            <person name="Lapidus A."/>
            <person name="Davenport K."/>
            <person name="Del Rio T.G."/>
            <person name="Tice H."/>
            <person name="Nolan M."/>
            <person name="Copeland A."/>
            <person name="Cheng J.F."/>
            <person name="Lucas S."/>
            <person name="Tapia R."/>
            <person name="Goodwin L."/>
            <person name="Pitluck S."/>
            <person name="Ivanova N."/>
            <person name="Pagani I."/>
            <person name="Mavromatis K."/>
            <person name="Ovchinnikova G."/>
            <person name="Pati A."/>
            <person name="Chen A."/>
            <person name="Palaniappan K."/>
            <person name="Hauser L."/>
            <person name="Chang Y.J."/>
            <person name="Jeffries C.D."/>
            <person name="Detter J.C."/>
            <person name="Han C."/>
            <person name="Rohde M."/>
            <person name="Brambilla E."/>
            <person name="Goker M."/>
            <person name="Woyke T."/>
            <person name="Bristow J."/>
            <person name="Eisen J.A."/>
            <person name="Markowitz V."/>
            <person name="Hugenholtz P."/>
            <person name="Kyrpides N.C."/>
            <person name="Klenk H.P."/>
            <person name="Land M."/>
        </authorList>
    </citation>
    <scope>NUCLEOTIDE SEQUENCE [LARGE SCALE GENOMIC DNA]</scope>
    <source>
        <strain evidence="9">ATCC 33931 / DSM 2075 / LMG 7858 / VKM B-1802 / 2st14</strain>
    </source>
</reference>
<dbReference type="SUPFAM" id="SSF111283">
    <property type="entry name" value="Putative modulator of DNA gyrase, PmbA/TldD"/>
    <property type="match status" value="1"/>
</dbReference>
<sequence>MSLELDVTPALEAALGGGGEMAEAFLEDSSSLMVVIDNAKVEKVLGGQDLGVGLRLIKDLRTSYAFGNQLRAQALVALASDIAAERDAAPGRLHSFAPIAPGLAPAIVKPPIGVETARKVEMARTAEAAARAVDNRVRQVRVIYLERTQRVRVVNSLGVDARDERTQVLMAIHCVAAEGAVLQTGYESIGGLCGLELFDDQPPEQAARRAARQAVMMLAAQPAPGGSMAVVLHSAAGGTMIHEAVGHGLEADIVLEGMSVYKDQVGRQVASPLITVIDDGSLAGKRGSAGFDDEGVPTGRNVLIAGGVLKGYLHDRLSAMKMNARPTGNGRRENYRQRPIPRMTNTFIAPGHDDPEAIIADTPHGLLVKKMGGGQVNTTNGDFVFEVAEGYLIENGRVGRPVRGATLTGNGPKVLMDIDRVANDLGFGIGTCGKEGQGSPVADAQPTLRIPSIVVGGRQG</sequence>
<dbReference type="GO" id="GO:0006508">
    <property type="term" value="P:proteolysis"/>
    <property type="evidence" value="ECO:0007669"/>
    <property type="project" value="UniProtKB-KW"/>
</dbReference>
<keyword evidence="9" id="KW-1185">Reference proteome</keyword>
<dbReference type="InterPro" id="IPR045570">
    <property type="entry name" value="Metalloprtase-TldD/E_cen_dom"/>
</dbReference>
<dbReference type="HOGENOM" id="CLU_026425_1_0_7"/>
<dbReference type="EMBL" id="CP002085">
    <property type="protein sequence ID" value="ADK84900.1"/>
    <property type="molecule type" value="Genomic_DNA"/>
</dbReference>
<evidence type="ECO:0000256" key="3">
    <source>
        <dbReference type="ARBA" id="ARBA00022801"/>
    </source>
</evidence>
<keyword evidence="2" id="KW-0645">Protease</keyword>
<evidence type="ECO:0000313" key="9">
    <source>
        <dbReference type="Proteomes" id="UP000009047"/>
    </source>
</evidence>
<dbReference type="RefSeq" id="WP_013258353.1">
    <property type="nucleotide sequence ID" value="NC_014365.1"/>
</dbReference>
<keyword evidence="4" id="KW-0482">Metalloprotease</keyword>
<dbReference type="InterPro" id="IPR036059">
    <property type="entry name" value="TldD/PmbA_sf"/>
</dbReference>
<evidence type="ECO:0000259" key="5">
    <source>
        <dbReference type="Pfam" id="PF01523"/>
    </source>
</evidence>
<name>E1QH57_DESB2</name>
<dbReference type="eggNOG" id="COG0312">
    <property type="taxonomic scope" value="Bacteria"/>
</dbReference>
<dbReference type="Pfam" id="PF19289">
    <property type="entry name" value="PmbA_TldD_3rd"/>
    <property type="match status" value="1"/>
</dbReference>
<dbReference type="GO" id="GO:0008237">
    <property type="term" value="F:metallopeptidase activity"/>
    <property type="evidence" value="ECO:0007669"/>
    <property type="project" value="UniProtKB-KW"/>
</dbReference>
<comment type="similarity">
    <text evidence="1">Belongs to the peptidase U62 family.</text>
</comment>
<dbReference type="GO" id="GO:0005829">
    <property type="term" value="C:cytosol"/>
    <property type="evidence" value="ECO:0007669"/>
    <property type="project" value="TreeGrafter"/>
</dbReference>